<dbReference type="AlphaFoldDB" id="A0A3B0XUS0"/>
<reference evidence="1" key="1">
    <citation type="submission" date="2018-06" db="EMBL/GenBank/DDBJ databases">
        <authorList>
            <person name="Zhirakovskaya E."/>
        </authorList>
    </citation>
    <scope>NUCLEOTIDE SEQUENCE</scope>
</reference>
<gene>
    <name evidence="1" type="ORF">MNBD_GAMMA08-1460</name>
</gene>
<proteinExistence type="predicted"/>
<dbReference type="EMBL" id="UOFH01000366">
    <property type="protein sequence ID" value="VAW67037.1"/>
    <property type="molecule type" value="Genomic_DNA"/>
</dbReference>
<organism evidence="1">
    <name type="scientific">hydrothermal vent metagenome</name>
    <dbReference type="NCBI Taxonomy" id="652676"/>
    <lineage>
        <taxon>unclassified sequences</taxon>
        <taxon>metagenomes</taxon>
        <taxon>ecological metagenomes</taxon>
    </lineage>
</organism>
<accession>A0A3B0XUS0</accession>
<sequence>MSINRLFKNKIQPNLSTILISSTNDENTTIMKSPVLFALLISSTPICSAIEMDDLFDMSLDQLTKIEITGSTLTSENMRTVPSAVTLFTHEQIK</sequence>
<name>A0A3B0XUS0_9ZZZZ</name>
<evidence type="ECO:0000313" key="1">
    <source>
        <dbReference type="EMBL" id="VAW67037.1"/>
    </source>
</evidence>
<feature type="non-terminal residue" evidence="1">
    <location>
        <position position="94"/>
    </location>
</feature>
<protein>
    <submittedName>
        <fullName evidence="1">Uncharacterized protein</fullName>
    </submittedName>
</protein>